<evidence type="ECO:0000313" key="1">
    <source>
        <dbReference type="EMBL" id="CAN0134259.1"/>
    </source>
</evidence>
<name>A0AC59Z0V7_RANTA</name>
<accession>A0AC59Z0V7</accession>
<organism evidence="1 2">
    <name type="scientific">Rangifer tarandus platyrhynchus</name>
    <name type="common">Svalbard reindeer</name>
    <dbReference type="NCBI Taxonomy" id="3082113"/>
    <lineage>
        <taxon>Eukaryota</taxon>
        <taxon>Metazoa</taxon>
        <taxon>Chordata</taxon>
        <taxon>Craniata</taxon>
        <taxon>Vertebrata</taxon>
        <taxon>Euteleostomi</taxon>
        <taxon>Mammalia</taxon>
        <taxon>Eutheria</taxon>
        <taxon>Laurasiatheria</taxon>
        <taxon>Artiodactyla</taxon>
        <taxon>Ruminantia</taxon>
        <taxon>Pecora</taxon>
        <taxon>Cervidae</taxon>
        <taxon>Odocoileinae</taxon>
        <taxon>Rangifer</taxon>
    </lineage>
</organism>
<dbReference type="EMBL" id="OX596105">
    <property type="protein sequence ID" value="CAN0134259.1"/>
    <property type="molecule type" value="Genomic_DNA"/>
</dbReference>
<gene>
    <name evidence="1" type="ORF">MRATA1EN22A_LOCUS12562</name>
</gene>
<proteinExistence type="predicted"/>
<evidence type="ECO:0000313" key="2">
    <source>
        <dbReference type="Proteomes" id="UP001162501"/>
    </source>
</evidence>
<protein>
    <submittedName>
        <fullName evidence="1">Uncharacterized protein</fullName>
    </submittedName>
</protein>
<dbReference type="Proteomes" id="UP001162501">
    <property type="component" value="Chromosome 21"/>
</dbReference>
<reference evidence="1" key="2">
    <citation type="submission" date="2025-03" db="EMBL/GenBank/DDBJ databases">
        <authorList>
            <consortium name="ELIXIR-Norway"/>
            <consortium name="Elixir Norway"/>
        </authorList>
    </citation>
    <scope>NUCLEOTIDE SEQUENCE</scope>
</reference>
<reference evidence="1" key="1">
    <citation type="submission" date="2023-05" db="EMBL/GenBank/DDBJ databases">
        <authorList>
            <consortium name="ELIXIR-Norway"/>
        </authorList>
    </citation>
    <scope>NUCLEOTIDE SEQUENCE</scope>
</reference>
<sequence length="278" mass="28650">MALALEVGPCHPSPSRRDLWTPLPRRGRAPGLGPAPRSGGALIRIPPTSCVPMATAPLPAAFKGDCTYRDTHPPNRAASCGFISPSISAAGPRWASSRAEVSAPPRRPAPGLAPGIPAPGPRSLPRSRVPAPRRVPEPGRPVTPAARGPPGRALFRALAPLARAALPGRQAILGRAARAAAAPGLPGRLPSPFLARPRSFPRPGPFSDASSLTVSRACGHDAPVSGAQHAARFQEAREEPARVPDSRPGAGTQRGCVYTSDQCTPDSDPAEAEAAPIV</sequence>